<feature type="compositionally biased region" description="Low complexity" evidence="15">
    <location>
        <begin position="26"/>
        <end position="41"/>
    </location>
</feature>
<keyword evidence="5" id="KW-0444">Lipid biosynthesis</keyword>
<keyword evidence="8" id="KW-0319">Glycerol metabolism</keyword>
<evidence type="ECO:0000256" key="6">
    <source>
        <dbReference type="ARBA" id="ARBA00022679"/>
    </source>
</evidence>
<dbReference type="Pfam" id="PF03982">
    <property type="entry name" value="DAGAT"/>
    <property type="match status" value="2"/>
</dbReference>
<dbReference type="KEGG" id="mpp:MICPUCDRAFT_43472"/>
<evidence type="ECO:0000256" key="14">
    <source>
        <dbReference type="RuleBase" id="RU367023"/>
    </source>
</evidence>
<name>C1N937_MICPC</name>
<accession>C1N937</accession>
<comment type="caution">
    <text evidence="14">Lacks conserved residue(s) required for the propagation of feature annotation.</text>
</comment>
<comment type="subcellular location">
    <subcellularLocation>
        <location evidence="1 14">Endoplasmic reticulum membrane</location>
        <topology evidence="1 14">Multi-pass membrane protein</topology>
    </subcellularLocation>
</comment>
<evidence type="ECO:0000256" key="7">
    <source>
        <dbReference type="ARBA" id="ARBA00022692"/>
    </source>
</evidence>
<gene>
    <name evidence="16" type="ORF">MICPUCDRAFT_43472</name>
</gene>
<feature type="region of interest" description="Disordered" evidence="15">
    <location>
        <begin position="24"/>
        <end position="56"/>
    </location>
</feature>
<comment type="pathway">
    <text evidence="2">Glycerolipid metabolism; triacylglycerol biosynthesis.</text>
</comment>
<keyword evidence="17" id="KW-1185">Reference proteome</keyword>
<comment type="similarity">
    <text evidence="4 14">Belongs to the diacylglycerol acyltransferase family.</text>
</comment>
<reference evidence="16 17" key="1">
    <citation type="journal article" date="2009" name="Science">
        <title>Green evolution and dynamic adaptations revealed by genomes of the marine picoeukaryotes Micromonas.</title>
        <authorList>
            <person name="Worden A.Z."/>
            <person name="Lee J.H."/>
            <person name="Mock T."/>
            <person name="Rouze P."/>
            <person name="Simmons M.P."/>
            <person name="Aerts A.L."/>
            <person name="Allen A.E."/>
            <person name="Cuvelier M.L."/>
            <person name="Derelle E."/>
            <person name="Everett M.V."/>
            <person name="Foulon E."/>
            <person name="Grimwood J."/>
            <person name="Gundlach H."/>
            <person name="Henrissat B."/>
            <person name="Napoli C."/>
            <person name="McDonald S.M."/>
            <person name="Parker M.S."/>
            <person name="Rombauts S."/>
            <person name="Salamov A."/>
            <person name="Von Dassow P."/>
            <person name="Badger J.H."/>
            <person name="Coutinho P.M."/>
            <person name="Demir E."/>
            <person name="Dubchak I."/>
            <person name="Gentemann C."/>
            <person name="Eikrem W."/>
            <person name="Gready J.E."/>
            <person name="John U."/>
            <person name="Lanier W."/>
            <person name="Lindquist E.A."/>
            <person name="Lucas S."/>
            <person name="Mayer K.F."/>
            <person name="Moreau H."/>
            <person name="Not F."/>
            <person name="Otillar R."/>
            <person name="Panaud O."/>
            <person name="Pangilinan J."/>
            <person name="Paulsen I."/>
            <person name="Piegu B."/>
            <person name="Poliakov A."/>
            <person name="Robbens S."/>
            <person name="Schmutz J."/>
            <person name="Toulza E."/>
            <person name="Wyss T."/>
            <person name="Zelensky A."/>
            <person name="Zhou K."/>
            <person name="Armbrust E.V."/>
            <person name="Bhattacharya D."/>
            <person name="Goodenough U.W."/>
            <person name="Van de Peer Y."/>
            <person name="Grigoriev I.V."/>
        </authorList>
    </citation>
    <scope>NUCLEOTIDE SEQUENCE [LARGE SCALE GENOMIC DNA]</scope>
    <source>
        <strain evidence="16 17">CCMP1545</strain>
    </source>
</reference>
<evidence type="ECO:0000313" key="17">
    <source>
        <dbReference type="Proteomes" id="UP000001876"/>
    </source>
</evidence>
<keyword evidence="6 14" id="KW-0808">Transferase</keyword>
<evidence type="ECO:0000256" key="15">
    <source>
        <dbReference type="SAM" id="MobiDB-lite"/>
    </source>
</evidence>
<feature type="transmembrane region" description="Helical" evidence="14">
    <location>
        <begin position="89"/>
        <end position="120"/>
    </location>
</feature>
<dbReference type="eggNOG" id="KOG0831">
    <property type="taxonomic scope" value="Eukaryota"/>
</dbReference>
<evidence type="ECO:0000256" key="3">
    <source>
        <dbReference type="ARBA" id="ARBA00005189"/>
    </source>
</evidence>
<keyword evidence="11" id="KW-0443">Lipid metabolism</keyword>
<dbReference type="PANTHER" id="PTHR12317:SF0">
    <property type="entry name" value="ACYLTRANSFERASE"/>
    <property type="match status" value="1"/>
</dbReference>
<evidence type="ECO:0000256" key="1">
    <source>
        <dbReference type="ARBA" id="ARBA00004477"/>
    </source>
</evidence>
<organism evidence="17">
    <name type="scientific">Micromonas pusilla (strain CCMP1545)</name>
    <name type="common">Picoplanktonic green alga</name>
    <dbReference type="NCBI Taxonomy" id="564608"/>
    <lineage>
        <taxon>Eukaryota</taxon>
        <taxon>Viridiplantae</taxon>
        <taxon>Chlorophyta</taxon>
        <taxon>Mamiellophyceae</taxon>
        <taxon>Mamiellales</taxon>
        <taxon>Mamiellaceae</taxon>
        <taxon>Micromonas</taxon>
    </lineage>
</organism>
<comment type="pathway">
    <text evidence="3">Lipid metabolism.</text>
</comment>
<evidence type="ECO:0000256" key="9">
    <source>
        <dbReference type="ARBA" id="ARBA00022824"/>
    </source>
</evidence>
<sequence>MALARVNALFVDRIERLGLVRVSRTPSSDGDAAASPSPSGSRRSDAPCASNDESGADDGDYLEINFAPTPPWTLWNLAQTTWGFLLAHYIFYGFVASALACAFIELTAVKAALAVGLVLYQKSFWDGSELRSGRPWHAFRAHPVWNLTQSYFPARLIRTRALDASEKYVFGWHPHVPGCREICLWMGAVDAGRTTASRVLDDDCSVAVYPGGSREIFSTDPNSSETKVYLSKRRGFVKLAIAHGAALVPVFVFGEKRCYRRLNVPAPLRDWLLRTWKIPLIVFWGRWFTWYPYAARQTVVFGAPIDTKKHKPPAGEDPSEARVDEVHAEYVEAVRALFQAHKRDAGYGEEETLTVI</sequence>
<dbReference type="GO" id="GO:0006629">
    <property type="term" value="P:lipid metabolic process"/>
    <property type="evidence" value="ECO:0007669"/>
    <property type="project" value="UniProtKB-KW"/>
</dbReference>
<evidence type="ECO:0000256" key="13">
    <source>
        <dbReference type="ARBA" id="ARBA00023315"/>
    </source>
</evidence>
<evidence type="ECO:0000256" key="8">
    <source>
        <dbReference type="ARBA" id="ARBA00022798"/>
    </source>
</evidence>
<keyword evidence="12 14" id="KW-0472">Membrane</keyword>
<evidence type="ECO:0000256" key="2">
    <source>
        <dbReference type="ARBA" id="ARBA00004771"/>
    </source>
</evidence>
<dbReference type="CDD" id="cd07987">
    <property type="entry name" value="LPLAT_MGAT-like"/>
    <property type="match status" value="1"/>
</dbReference>
<dbReference type="InterPro" id="IPR007130">
    <property type="entry name" value="DAGAT"/>
</dbReference>
<dbReference type="GeneID" id="9689991"/>
<protein>
    <recommendedName>
        <fullName evidence="14">Acyltransferase</fullName>
        <ecNumber evidence="14">2.3.1.-</ecNumber>
    </recommendedName>
</protein>
<keyword evidence="13" id="KW-0012">Acyltransferase</keyword>
<keyword evidence="7 14" id="KW-0812">Transmembrane</keyword>
<proteinExistence type="inferred from homology"/>
<dbReference type="EC" id="2.3.1.-" evidence="14"/>
<evidence type="ECO:0000256" key="12">
    <source>
        <dbReference type="ARBA" id="ARBA00023136"/>
    </source>
</evidence>
<dbReference type="PANTHER" id="PTHR12317">
    <property type="entry name" value="DIACYLGLYCEROL O-ACYLTRANSFERASE"/>
    <property type="match status" value="1"/>
</dbReference>
<dbReference type="OMA" id="DEHKESC"/>
<keyword evidence="9 14" id="KW-0256">Endoplasmic reticulum</keyword>
<dbReference type="GO" id="GO:0004144">
    <property type="term" value="F:diacylglycerol O-acyltransferase activity"/>
    <property type="evidence" value="ECO:0007669"/>
    <property type="project" value="UniProtKB-ARBA"/>
</dbReference>
<dbReference type="EMBL" id="GG663751">
    <property type="protein sequence ID" value="EEH51291.1"/>
    <property type="molecule type" value="Genomic_DNA"/>
</dbReference>
<evidence type="ECO:0000313" key="16">
    <source>
        <dbReference type="EMBL" id="EEH51291.1"/>
    </source>
</evidence>
<keyword evidence="10 14" id="KW-1133">Transmembrane helix</keyword>
<dbReference type="AlphaFoldDB" id="C1N937"/>
<evidence type="ECO:0000256" key="10">
    <source>
        <dbReference type="ARBA" id="ARBA00022989"/>
    </source>
</evidence>
<dbReference type="STRING" id="564608.C1N937"/>
<dbReference type="OrthoDB" id="264532at2759"/>
<evidence type="ECO:0000256" key="11">
    <source>
        <dbReference type="ARBA" id="ARBA00023098"/>
    </source>
</evidence>
<evidence type="ECO:0000256" key="4">
    <source>
        <dbReference type="ARBA" id="ARBA00005420"/>
    </source>
</evidence>
<dbReference type="Proteomes" id="UP000001876">
    <property type="component" value="Unassembled WGS sequence"/>
</dbReference>
<evidence type="ECO:0000256" key="5">
    <source>
        <dbReference type="ARBA" id="ARBA00022516"/>
    </source>
</evidence>
<dbReference type="RefSeq" id="XP_003064386.1">
    <property type="nucleotide sequence ID" value="XM_003064340.1"/>
</dbReference>
<dbReference type="GO" id="GO:0005789">
    <property type="term" value="C:endoplasmic reticulum membrane"/>
    <property type="evidence" value="ECO:0007669"/>
    <property type="project" value="UniProtKB-SubCell"/>
</dbReference>